<evidence type="ECO:0000256" key="2">
    <source>
        <dbReference type="ARBA" id="ARBA00022555"/>
    </source>
</evidence>
<dbReference type="InterPro" id="IPR035587">
    <property type="entry name" value="DUS-like_FMN-bd"/>
</dbReference>
<evidence type="ECO:0000256" key="3">
    <source>
        <dbReference type="ARBA" id="ARBA00022630"/>
    </source>
</evidence>
<dbReference type="Gene3D" id="1.20.120.1460">
    <property type="match status" value="1"/>
</dbReference>
<dbReference type="Proteomes" id="UP001595998">
    <property type="component" value="Unassembled WGS sequence"/>
</dbReference>
<dbReference type="NCBIfam" id="NF008774">
    <property type="entry name" value="PRK11815.1"/>
    <property type="match status" value="1"/>
</dbReference>
<feature type="site" description="Interacts with tRNA" evidence="9">
    <location>
        <position position="195"/>
    </location>
</feature>
<comment type="caution">
    <text evidence="9">Lacks conserved residue(s) required for the propagation of feature annotation.</text>
</comment>
<evidence type="ECO:0000256" key="5">
    <source>
        <dbReference type="ARBA" id="ARBA00022694"/>
    </source>
</evidence>
<dbReference type="InterPro" id="IPR004653">
    <property type="entry name" value="DusA"/>
</dbReference>
<comment type="caution">
    <text evidence="12">The sequence shown here is derived from an EMBL/GenBank/DDBJ whole genome shotgun (WGS) entry which is preliminary data.</text>
</comment>
<evidence type="ECO:0000256" key="9">
    <source>
        <dbReference type="HAMAP-Rule" id="MF_02041"/>
    </source>
</evidence>
<dbReference type="HAMAP" id="MF_02041">
    <property type="entry name" value="DusA_subfam"/>
    <property type="match status" value="1"/>
</dbReference>
<dbReference type="EC" id="1.3.1.91" evidence="9"/>
<comment type="function">
    <text evidence="9">Catalyzes the synthesis of 5,6-dihydrouridine (D), a modified base found in the D-loop of most tRNAs, via the reduction of the C5-C6 double bond in target uridines. Specifically modifies U20 and U20a in tRNAs.</text>
</comment>
<evidence type="ECO:0000256" key="4">
    <source>
        <dbReference type="ARBA" id="ARBA00022643"/>
    </source>
</evidence>
<evidence type="ECO:0000256" key="8">
    <source>
        <dbReference type="ARBA" id="ARBA00023002"/>
    </source>
</evidence>
<feature type="binding site" evidence="9">
    <location>
        <position position="79"/>
    </location>
    <ligand>
        <name>FMN</name>
        <dbReference type="ChEBI" id="CHEBI:58210"/>
    </ligand>
</feature>
<evidence type="ECO:0000256" key="6">
    <source>
        <dbReference type="ARBA" id="ARBA00022857"/>
    </source>
</evidence>
<feature type="binding site" evidence="9">
    <location>
        <position position="148"/>
    </location>
    <ligand>
        <name>FMN</name>
        <dbReference type="ChEBI" id="CHEBI:58210"/>
    </ligand>
</feature>
<dbReference type="RefSeq" id="WP_380038210.1">
    <property type="nucleotide sequence ID" value="NZ_JBHSEH010000005.1"/>
</dbReference>
<feature type="site" description="Interacts with tRNA" evidence="9">
    <location>
        <position position="106"/>
    </location>
</feature>
<keyword evidence="2 9" id="KW-0820">tRNA-binding</keyword>
<comment type="catalytic activity">
    <reaction evidence="9">
        <text>5,6-dihydrouridine(20a) in tRNA + NADP(+) = uridine(20a) in tRNA + NADPH + H(+)</text>
        <dbReference type="Rhea" id="RHEA:53344"/>
        <dbReference type="Rhea" id="RHEA-COMP:13535"/>
        <dbReference type="Rhea" id="RHEA-COMP:13536"/>
        <dbReference type="ChEBI" id="CHEBI:15378"/>
        <dbReference type="ChEBI" id="CHEBI:57783"/>
        <dbReference type="ChEBI" id="CHEBI:58349"/>
        <dbReference type="ChEBI" id="CHEBI:65315"/>
        <dbReference type="ChEBI" id="CHEBI:74443"/>
    </reaction>
</comment>
<keyword evidence="6 9" id="KW-0521">NADP</keyword>
<dbReference type="EMBL" id="JBHSEH010000005">
    <property type="protein sequence ID" value="MFC4426132.1"/>
    <property type="molecule type" value="Genomic_DNA"/>
</dbReference>
<dbReference type="PROSITE" id="PS01136">
    <property type="entry name" value="UPF0034"/>
    <property type="match status" value="1"/>
</dbReference>
<dbReference type="NCBIfam" id="TIGR00742">
    <property type="entry name" value="yjbN"/>
    <property type="match status" value="1"/>
</dbReference>
<proteinExistence type="inferred from homology"/>
<feature type="binding site" evidence="9">
    <location>
        <position position="180"/>
    </location>
    <ligand>
        <name>FMN</name>
        <dbReference type="ChEBI" id="CHEBI:58210"/>
    </ligand>
</feature>
<reference evidence="13" key="1">
    <citation type="journal article" date="2019" name="Int. J. Syst. Evol. Microbiol.">
        <title>The Global Catalogue of Microorganisms (GCM) 10K type strain sequencing project: providing services to taxonomists for standard genome sequencing and annotation.</title>
        <authorList>
            <consortium name="The Broad Institute Genomics Platform"/>
            <consortium name="The Broad Institute Genome Sequencing Center for Infectious Disease"/>
            <person name="Wu L."/>
            <person name="Ma J."/>
        </authorList>
    </citation>
    <scope>NUCLEOTIDE SEQUENCE [LARGE SCALE GENOMIC DNA]</scope>
    <source>
        <strain evidence="13">CCUG 56029</strain>
    </source>
</reference>
<comment type="similarity">
    <text evidence="10">Belongs to the dus family.</text>
</comment>
<evidence type="ECO:0000313" key="13">
    <source>
        <dbReference type="Proteomes" id="UP001595998"/>
    </source>
</evidence>
<evidence type="ECO:0000313" key="12">
    <source>
        <dbReference type="EMBL" id="MFC4426132.1"/>
    </source>
</evidence>
<keyword evidence="13" id="KW-1185">Reference proteome</keyword>
<gene>
    <name evidence="12" type="primary">dusA</name>
    <name evidence="12" type="ORF">ACFOZ9_07885</name>
</gene>
<feature type="binding site" evidence="9">
    <location>
        <begin position="26"/>
        <end position="28"/>
    </location>
    <ligand>
        <name>FMN</name>
        <dbReference type="ChEBI" id="CHEBI:58210"/>
    </ligand>
</feature>
<evidence type="ECO:0000256" key="10">
    <source>
        <dbReference type="PIRNR" id="PIRNR006621"/>
    </source>
</evidence>
<comment type="catalytic activity">
    <reaction evidence="9">
        <text>5,6-dihydrouridine(20) in tRNA + NADP(+) = uridine(20) in tRNA + NADPH + H(+)</text>
        <dbReference type="Rhea" id="RHEA:53336"/>
        <dbReference type="Rhea" id="RHEA-COMP:13533"/>
        <dbReference type="Rhea" id="RHEA-COMP:13534"/>
        <dbReference type="ChEBI" id="CHEBI:15378"/>
        <dbReference type="ChEBI" id="CHEBI:57783"/>
        <dbReference type="ChEBI" id="CHEBI:58349"/>
        <dbReference type="ChEBI" id="CHEBI:65315"/>
        <dbReference type="ChEBI" id="CHEBI:74443"/>
        <dbReference type="EC" id="1.3.1.91"/>
    </reaction>
</comment>
<dbReference type="InterPro" id="IPR001269">
    <property type="entry name" value="DUS_fam"/>
</dbReference>
<dbReference type="Pfam" id="PF01207">
    <property type="entry name" value="Dus"/>
    <property type="match status" value="1"/>
</dbReference>
<dbReference type="InterPro" id="IPR013785">
    <property type="entry name" value="Aldolase_TIM"/>
</dbReference>
<evidence type="ECO:0000256" key="1">
    <source>
        <dbReference type="ARBA" id="ARBA00001917"/>
    </source>
</evidence>
<feature type="binding site" evidence="9">
    <location>
        <begin position="220"/>
        <end position="222"/>
    </location>
    <ligand>
        <name>FMN</name>
        <dbReference type="ChEBI" id="CHEBI:58210"/>
    </ligand>
</feature>
<keyword evidence="4 9" id="KW-0288">FMN</keyword>
<feature type="site" description="Interacts with tRNA; defines subfamily-specific binding signature" evidence="9">
    <location>
        <position position="192"/>
    </location>
</feature>
<feature type="domain" description="DUS-like FMN-binding" evidence="11">
    <location>
        <begin position="24"/>
        <end position="328"/>
    </location>
</feature>
<dbReference type="GO" id="GO:0102264">
    <property type="term" value="F:tRNA-dihydrouridine20 synthase activity"/>
    <property type="evidence" value="ECO:0007669"/>
    <property type="project" value="UniProtKB-EC"/>
</dbReference>
<evidence type="ECO:0000259" key="11">
    <source>
        <dbReference type="Pfam" id="PF01207"/>
    </source>
</evidence>
<dbReference type="SUPFAM" id="SSF51395">
    <property type="entry name" value="FMN-linked oxidoreductases"/>
    <property type="match status" value="1"/>
</dbReference>
<keyword evidence="8 9" id="KW-0560">Oxidoreductase</keyword>
<comment type="similarity">
    <text evidence="9">Belongs to the Dus family. DusA subfamily.</text>
</comment>
<accession>A0ABV8XN06</accession>
<dbReference type="PANTHER" id="PTHR42907:SF1">
    <property type="entry name" value="FMN-LINKED OXIDOREDUCTASES SUPERFAMILY PROTEIN"/>
    <property type="match status" value="1"/>
</dbReference>
<feature type="site" description="Interacts with tRNA; defines subfamily-specific binding signature" evidence="9">
    <location>
        <position position="308"/>
    </location>
</feature>
<organism evidence="12 13">
    <name type="scientific">Deinococcus navajonensis</name>
    <dbReference type="NCBI Taxonomy" id="309884"/>
    <lineage>
        <taxon>Bacteria</taxon>
        <taxon>Thermotogati</taxon>
        <taxon>Deinococcota</taxon>
        <taxon>Deinococci</taxon>
        <taxon>Deinococcales</taxon>
        <taxon>Deinococcaceae</taxon>
        <taxon>Deinococcus</taxon>
    </lineage>
</organism>
<dbReference type="PANTHER" id="PTHR42907">
    <property type="entry name" value="FMN-LINKED OXIDOREDUCTASES SUPERFAMILY PROTEIN"/>
    <property type="match status" value="1"/>
</dbReference>
<evidence type="ECO:0000256" key="7">
    <source>
        <dbReference type="ARBA" id="ARBA00022884"/>
    </source>
</evidence>
<feature type="active site" description="Proton donor" evidence="9">
    <location>
        <position position="109"/>
    </location>
</feature>
<keyword evidence="5 9" id="KW-0819">tRNA processing</keyword>
<comment type="catalytic activity">
    <reaction evidence="9">
        <text>5,6-dihydrouridine(20a) in tRNA + NAD(+) = uridine(20a) in tRNA + NADH + H(+)</text>
        <dbReference type="Rhea" id="RHEA:53348"/>
        <dbReference type="Rhea" id="RHEA-COMP:13535"/>
        <dbReference type="Rhea" id="RHEA-COMP:13536"/>
        <dbReference type="ChEBI" id="CHEBI:15378"/>
        <dbReference type="ChEBI" id="CHEBI:57540"/>
        <dbReference type="ChEBI" id="CHEBI:57945"/>
        <dbReference type="ChEBI" id="CHEBI:65315"/>
        <dbReference type="ChEBI" id="CHEBI:74443"/>
    </reaction>
</comment>
<protein>
    <recommendedName>
        <fullName evidence="9">tRNA-dihydrouridine(20/20a) synthase</fullName>
        <ecNumber evidence="9">1.3.1.91</ecNumber>
    </recommendedName>
    <alternativeName>
        <fullName evidence="9">DusA-like U20-specific dihydrouridine synthase</fullName>
        <shortName evidence="9">U20-specific Dus</shortName>
    </alternativeName>
</protein>
<dbReference type="PIRSF" id="PIRSF006621">
    <property type="entry name" value="Dus"/>
    <property type="match status" value="1"/>
</dbReference>
<sequence>MSAAPHPSQMSVSLSELPPHRLSVAPMMDWTDRHCRVFHRTLTRRTLLYTEMVTTGALLHGDRERHLGFSPVEHPLALQLGGNDPAALAECARMAEAWGYDEVNLNCGCPSDRVSSGAFGACLMGTPDVVARAVEAMRKATALPVTVKHRIGIDDLDSYDHLTRFVRTVEAAGCQTFIVHARKAWLSGLSPKENREIPPLRYDVVRQLKADFAHLTIVLNGGVLDLAQAGEALAWADGVMIGRAAYQTPFILAGADAAVFGEAGSGVTRREAIEAYLPYVAAQLGARQPLNRMMKHTLGLFAGHPGARHWKRTISEQGHHEGAGLEVVRAALDGVPAEVLDARPEPAAAVPV</sequence>
<comment type="cofactor">
    <cofactor evidence="1 9 10">
        <name>FMN</name>
        <dbReference type="ChEBI" id="CHEBI:58210"/>
    </cofactor>
</comment>
<name>A0ABV8XN06_9DEIO</name>
<keyword evidence="3 9" id="KW-0285">Flavoprotein</keyword>
<keyword evidence="7 9" id="KW-0694">RNA-binding</keyword>
<feature type="binding site" evidence="9">
    <location>
        <begin position="242"/>
        <end position="243"/>
    </location>
    <ligand>
        <name>FMN</name>
        <dbReference type="ChEBI" id="CHEBI:58210"/>
    </ligand>
</feature>
<dbReference type="Gene3D" id="3.20.20.70">
    <property type="entry name" value="Aldolase class I"/>
    <property type="match status" value="1"/>
</dbReference>
<dbReference type="CDD" id="cd02801">
    <property type="entry name" value="DUS_like_FMN"/>
    <property type="match status" value="1"/>
</dbReference>
<dbReference type="InterPro" id="IPR018517">
    <property type="entry name" value="tRNA_hU_synthase_CS"/>
</dbReference>
<comment type="catalytic activity">
    <reaction evidence="9">
        <text>5,6-dihydrouridine(20) in tRNA + NAD(+) = uridine(20) in tRNA + NADH + H(+)</text>
        <dbReference type="Rhea" id="RHEA:53340"/>
        <dbReference type="Rhea" id="RHEA-COMP:13533"/>
        <dbReference type="Rhea" id="RHEA-COMP:13534"/>
        <dbReference type="ChEBI" id="CHEBI:15378"/>
        <dbReference type="ChEBI" id="CHEBI:57540"/>
        <dbReference type="ChEBI" id="CHEBI:57945"/>
        <dbReference type="ChEBI" id="CHEBI:65315"/>
        <dbReference type="ChEBI" id="CHEBI:74443"/>
        <dbReference type="EC" id="1.3.1.91"/>
    </reaction>
</comment>